<name>A0A2J7Q164_9NEOP</name>
<dbReference type="InParanoid" id="A0A2J7Q164"/>
<keyword evidence="2" id="KW-1185">Reference proteome</keyword>
<evidence type="ECO:0000313" key="2">
    <source>
        <dbReference type="Proteomes" id="UP000235965"/>
    </source>
</evidence>
<proteinExistence type="predicted"/>
<comment type="caution">
    <text evidence="1">The sequence shown here is derived from an EMBL/GenBank/DDBJ whole genome shotgun (WGS) entry which is preliminary data.</text>
</comment>
<protein>
    <submittedName>
        <fullName evidence="1">Uncharacterized protein</fullName>
    </submittedName>
</protein>
<accession>A0A2J7Q164</accession>
<evidence type="ECO:0000313" key="1">
    <source>
        <dbReference type="EMBL" id="PNF22324.1"/>
    </source>
</evidence>
<organism evidence="1 2">
    <name type="scientific">Cryptotermes secundus</name>
    <dbReference type="NCBI Taxonomy" id="105785"/>
    <lineage>
        <taxon>Eukaryota</taxon>
        <taxon>Metazoa</taxon>
        <taxon>Ecdysozoa</taxon>
        <taxon>Arthropoda</taxon>
        <taxon>Hexapoda</taxon>
        <taxon>Insecta</taxon>
        <taxon>Pterygota</taxon>
        <taxon>Neoptera</taxon>
        <taxon>Polyneoptera</taxon>
        <taxon>Dictyoptera</taxon>
        <taxon>Blattodea</taxon>
        <taxon>Blattoidea</taxon>
        <taxon>Termitoidae</taxon>
        <taxon>Kalotermitidae</taxon>
        <taxon>Cryptotermitinae</taxon>
        <taxon>Cryptotermes</taxon>
    </lineage>
</organism>
<dbReference type="EMBL" id="NEVH01019959">
    <property type="protein sequence ID" value="PNF22324.1"/>
    <property type="molecule type" value="Genomic_DNA"/>
</dbReference>
<reference evidence="1 2" key="1">
    <citation type="submission" date="2017-12" db="EMBL/GenBank/DDBJ databases">
        <title>Hemimetabolous genomes reveal molecular basis of termite eusociality.</title>
        <authorList>
            <person name="Harrison M.C."/>
            <person name="Jongepier E."/>
            <person name="Robertson H.M."/>
            <person name="Arning N."/>
            <person name="Bitard-Feildel T."/>
            <person name="Chao H."/>
            <person name="Childers C.P."/>
            <person name="Dinh H."/>
            <person name="Doddapaneni H."/>
            <person name="Dugan S."/>
            <person name="Gowin J."/>
            <person name="Greiner C."/>
            <person name="Han Y."/>
            <person name="Hu H."/>
            <person name="Hughes D.S.T."/>
            <person name="Huylmans A.-K."/>
            <person name="Kemena C."/>
            <person name="Kremer L.P.M."/>
            <person name="Lee S.L."/>
            <person name="Lopez-Ezquerra A."/>
            <person name="Mallet L."/>
            <person name="Monroy-Kuhn J.M."/>
            <person name="Moser A."/>
            <person name="Murali S.C."/>
            <person name="Muzny D.M."/>
            <person name="Otani S."/>
            <person name="Piulachs M.-D."/>
            <person name="Poelchau M."/>
            <person name="Qu J."/>
            <person name="Schaub F."/>
            <person name="Wada-Katsumata A."/>
            <person name="Worley K.C."/>
            <person name="Xie Q."/>
            <person name="Ylla G."/>
            <person name="Poulsen M."/>
            <person name="Gibbs R.A."/>
            <person name="Schal C."/>
            <person name="Richards S."/>
            <person name="Belles X."/>
            <person name="Korb J."/>
            <person name="Bornberg-Bauer E."/>
        </authorList>
    </citation>
    <scope>NUCLEOTIDE SEQUENCE [LARGE SCALE GENOMIC DNA]</scope>
    <source>
        <tissue evidence="1">Whole body</tissue>
    </source>
</reference>
<gene>
    <name evidence="1" type="ORF">B7P43_G01608</name>
</gene>
<sequence>MWDCDTKNTKLDFVQIRMTVDHSKLCMEASNKQSNSATCLQSLCFNPEDGGSMFLQNIGQHLADCMVSHP</sequence>
<dbReference type="Proteomes" id="UP000235965">
    <property type="component" value="Unassembled WGS sequence"/>
</dbReference>
<dbReference type="AlphaFoldDB" id="A0A2J7Q164"/>